<comment type="subcellular location">
    <subcellularLocation>
        <location evidence="1">Membrane</location>
    </subcellularLocation>
</comment>
<name>A0ABX9XDR2_9PSED</name>
<feature type="signal peptide" evidence="4">
    <location>
        <begin position="1"/>
        <end position="23"/>
    </location>
</feature>
<organism evidence="6 7">
    <name type="scientific">Pseudomonas neustonica</name>
    <dbReference type="NCBI Taxonomy" id="2487346"/>
    <lineage>
        <taxon>Bacteria</taxon>
        <taxon>Pseudomonadati</taxon>
        <taxon>Pseudomonadota</taxon>
        <taxon>Gammaproteobacteria</taxon>
        <taxon>Pseudomonadales</taxon>
        <taxon>Pseudomonadaceae</taxon>
        <taxon>Pseudomonas</taxon>
    </lineage>
</organism>
<protein>
    <submittedName>
        <fullName evidence="6">Glycine zipper 2TM domain-containing protein</fullName>
    </submittedName>
</protein>
<feature type="domain" description="Glycine zipper 2TM" evidence="5">
    <location>
        <begin position="73"/>
        <end position="113"/>
    </location>
</feature>
<evidence type="ECO:0000313" key="6">
    <source>
        <dbReference type="EMBL" id="ROZ81428.1"/>
    </source>
</evidence>
<dbReference type="PANTHER" id="PTHR35603">
    <property type="match status" value="1"/>
</dbReference>
<dbReference type="InterPro" id="IPR008816">
    <property type="entry name" value="Gly_zipper_2TM_dom"/>
</dbReference>
<dbReference type="Pfam" id="PF05433">
    <property type="entry name" value="Rick_17kDa_Anti"/>
    <property type="match status" value="1"/>
</dbReference>
<evidence type="ECO:0000256" key="4">
    <source>
        <dbReference type="SAM" id="SignalP"/>
    </source>
</evidence>
<dbReference type="RefSeq" id="WP_123891053.1">
    <property type="nucleotide sequence ID" value="NZ_JBPYCX010000018.1"/>
</dbReference>
<evidence type="ECO:0000256" key="2">
    <source>
        <dbReference type="ARBA" id="ARBA00023136"/>
    </source>
</evidence>
<dbReference type="Proteomes" id="UP000275199">
    <property type="component" value="Unassembled WGS sequence"/>
</dbReference>
<accession>A0ABX9XDR2</accession>
<evidence type="ECO:0000313" key="7">
    <source>
        <dbReference type="Proteomes" id="UP000275199"/>
    </source>
</evidence>
<evidence type="ECO:0000256" key="3">
    <source>
        <dbReference type="SAM" id="MobiDB-lite"/>
    </source>
</evidence>
<keyword evidence="7" id="KW-1185">Reference proteome</keyword>
<dbReference type="PANTHER" id="PTHR35603:SF2">
    <property type="entry name" value="OUTER MEMBRANE LIPOPROTEIN"/>
    <property type="match status" value="1"/>
</dbReference>
<evidence type="ECO:0000259" key="5">
    <source>
        <dbReference type="Pfam" id="PF05433"/>
    </source>
</evidence>
<feature type="chain" id="PRO_5045424168" evidence="4">
    <location>
        <begin position="24"/>
        <end position="180"/>
    </location>
</feature>
<feature type="region of interest" description="Disordered" evidence="3">
    <location>
        <begin position="153"/>
        <end position="180"/>
    </location>
</feature>
<dbReference type="NCBIfam" id="NF008437">
    <property type="entry name" value="PRK11280.1"/>
    <property type="match status" value="1"/>
</dbReference>
<reference evidence="6 7" key="1">
    <citation type="submission" date="2018-11" db="EMBL/GenBank/DDBJ databases">
        <authorList>
            <person name="Jang G.I."/>
            <person name="Hwang C.Y."/>
        </authorList>
    </citation>
    <scope>NUCLEOTIDE SEQUENCE [LARGE SCALE GENOMIC DNA]</scope>
    <source>
        <strain evidence="6 7">SSM26</strain>
    </source>
</reference>
<gene>
    <name evidence="6" type="ORF">EF096_17470</name>
</gene>
<dbReference type="InterPro" id="IPR051407">
    <property type="entry name" value="Bact_OM_lipoprot/Surf_antigen"/>
</dbReference>
<keyword evidence="2" id="KW-0472">Membrane</keyword>
<proteinExistence type="predicted"/>
<sequence>MNKSMLTGVLIGAAVATAGGAIAGYTAFADKTPDQANVLDVSEIKETKSTPREVCNDVAVTRQRPVQDQHQVLGSVAGAVIGGVLGNQVGGGNGKKIATVAGAAAGGYAGNKTQERMQANDTYTTMERRCDTVYDKHDEVVGYQVKYEIGEQTGSVRMDHDPGDSIPLKDGELVLSRNQQ</sequence>
<keyword evidence="4" id="KW-0732">Signal</keyword>
<evidence type="ECO:0000256" key="1">
    <source>
        <dbReference type="ARBA" id="ARBA00004370"/>
    </source>
</evidence>
<dbReference type="EMBL" id="RKKU01000030">
    <property type="protein sequence ID" value="ROZ81428.1"/>
    <property type="molecule type" value="Genomic_DNA"/>
</dbReference>
<feature type="compositionally biased region" description="Basic and acidic residues" evidence="3">
    <location>
        <begin position="157"/>
        <end position="172"/>
    </location>
</feature>
<comment type="caution">
    <text evidence="6">The sequence shown here is derived from an EMBL/GenBank/DDBJ whole genome shotgun (WGS) entry which is preliminary data.</text>
</comment>